<evidence type="ECO:0008006" key="5">
    <source>
        <dbReference type="Google" id="ProtNLM"/>
    </source>
</evidence>
<organism evidence="2">
    <name type="scientific">Physcomitrium patens</name>
    <name type="common">Spreading-leaved earth moss</name>
    <name type="synonym">Physcomitrella patens</name>
    <dbReference type="NCBI Taxonomy" id="3218"/>
    <lineage>
        <taxon>Eukaryota</taxon>
        <taxon>Viridiplantae</taxon>
        <taxon>Streptophyta</taxon>
        <taxon>Embryophyta</taxon>
        <taxon>Bryophyta</taxon>
        <taxon>Bryophytina</taxon>
        <taxon>Bryopsida</taxon>
        <taxon>Funariidae</taxon>
        <taxon>Funariales</taxon>
        <taxon>Funariaceae</taxon>
        <taxon>Physcomitrium</taxon>
    </lineage>
</organism>
<keyword evidence="1" id="KW-0732">Signal</keyword>
<feature type="signal peptide" evidence="1">
    <location>
        <begin position="1"/>
        <end position="23"/>
    </location>
</feature>
<name>A0A2K1J8P0_PHYPA</name>
<dbReference type="AlphaFoldDB" id="A0A2K1J8P0"/>
<sequence length="76" mass="8456">MKTRSFRASRSSLLLLVFLRGDGQFSVTRDVASALVQDLAARSGRNGRERGTRLEVGCEYVVPQIRVTACLIETNR</sequence>
<dbReference type="Gramene" id="Pp3c16_15480V3.1">
    <property type="protein sequence ID" value="PAC:32985208.CDS.1"/>
    <property type="gene ID" value="Pp3c16_15480"/>
</dbReference>
<evidence type="ECO:0000313" key="2">
    <source>
        <dbReference type="EMBL" id="PNR37910.1"/>
    </source>
</evidence>
<evidence type="ECO:0000256" key="1">
    <source>
        <dbReference type="SAM" id="SignalP"/>
    </source>
</evidence>
<feature type="chain" id="PRO_5036318942" description="Secreted protein" evidence="1">
    <location>
        <begin position="24"/>
        <end position="76"/>
    </location>
</feature>
<reference evidence="2 4" key="2">
    <citation type="journal article" date="2018" name="Plant J.">
        <title>The Physcomitrella patens chromosome-scale assembly reveals moss genome structure and evolution.</title>
        <authorList>
            <person name="Lang D."/>
            <person name="Ullrich K.K."/>
            <person name="Murat F."/>
            <person name="Fuchs J."/>
            <person name="Jenkins J."/>
            <person name="Haas F.B."/>
            <person name="Piednoel M."/>
            <person name="Gundlach H."/>
            <person name="Van Bel M."/>
            <person name="Meyberg R."/>
            <person name="Vives C."/>
            <person name="Morata J."/>
            <person name="Symeonidi A."/>
            <person name="Hiss M."/>
            <person name="Muchero W."/>
            <person name="Kamisugi Y."/>
            <person name="Saleh O."/>
            <person name="Blanc G."/>
            <person name="Decker E.L."/>
            <person name="van Gessel N."/>
            <person name="Grimwood J."/>
            <person name="Hayes R.D."/>
            <person name="Graham S.W."/>
            <person name="Gunter L.E."/>
            <person name="McDaniel S.F."/>
            <person name="Hoernstein S.N.W."/>
            <person name="Larsson A."/>
            <person name="Li F.W."/>
            <person name="Perroud P.F."/>
            <person name="Phillips J."/>
            <person name="Ranjan P."/>
            <person name="Rokshar D.S."/>
            <person name="Rothfels C.J."/>
            <person name="Schneider L."/>
            <person name="Shu S."/>
            <person name="Stevenson D.W."/>
            <person name="Thummler F."/>
            <person name="Tillich M."/>
            <person name="Villarreal Aguilar J.C."/>
            <person name="Widiez T."/>
            <person name="Wong G.K."/>
            <person name="Wymore A."/>
            <person name="Zhang Y."/>
            <person name="Zimmer A.D."/>
            <person name="Quatrano R.S."/>
            <person name="Mayer K.F.X."/>
            <person name="Goodstein D."/>
            <person name="Casacuberta J.M."/>
            <person name="Vandepoele K."/>
            <person name="Reski R."/>
            <person name="Cuming A.C."/>
            <person name="Tuskan G.A."/>
            <person name="Maumus F."/>
            <person name="Salse J."/>
            <person name="Schmutz J."/>
            <person name="Rensing S.A."/>
        </authorList>
    </citation>
    <scope>NUCLEOTIDE SEQUENCE [LARGE SCALE GENOMIC DNA]</scope>
    <source>
        <strain evidence="3 4">cv. Gransden 2004</strain>
    </source>
</reference>
<dbReference type="InParanoid" id="A0A2K1J8P0"/>
<dbReference type="EMBL" id="ABEU02000016">
    <property type="protein sequence ID" value="PNR37910.1"/>
    <property type="molecule type" value="Genomic_DNA"/>
</dbReference>
<evidence type="ECO:0000313" key="4">
    <source>
        <dbReference type="Proteomes" id="UP000006727"/>
    </source>
</evidence>
<evidence type="ECO:0000313" key="3">
    <source>
        <dbReference type="EnsemblPlants" id="PAC:32985208.CDS.1"/>
    </source>
</evidence>
<reference evidence="3" key="3">
    <citation type="submission" date="2020-12" db="UniProtKB">
        <authorList>
            <consortium name="EnsemblPlants"/>
        </authorList>
    </citation>
    <scope>IDENTIFICATION</scope>
</reference>
<accession>A0A2K1J8P0</accession>
<keyword evidence="4" id="KW-1185">Reference proteome</keyword>
<dbReference type="EnsemblPlants" id="Pp3c16_15480V3.1">
    <property type="protein sequence ID" value="PAC:32985208.CDS.1"/>
    <property type="gene ID" value="Pp3c16_15480"/>
</dbReference>
<reference evidence="2 4" key="1">
    <citation type="journal article" date="2008" name="Science">
        <title>The Physcomitrella genome reveals evolutionary insights into the conquest of land by plants.</title>
        <authorList>
            <person name="Rensing S."/>
            <person name="Lang D."/>
            <person name="Zimmer A."/>
            <person name="Terry A."/>
            <person name="Salamov A."/>
            <person name="Shapiro H."/>
            <person name="Nishiyama T."/>
            <person name="Perroud P.-F."/>
            <person name="Lindquist E."/>
            <person name="Kamisugi Y."/>
            <person name="Tanahashi T."/>
            <person name="Sakakibara K."/>
            <person name="Fujita T."/>
            <person name="Oishi K."/>
            <person name="Shin-I T."/>
            <person name="Kuroki Y."/>
            <person name="Toyoda A."/>
            <person name="Suzuki Y."/>
            <person name="Hashimoto A."/>
            <person name="Yamaguchi K."/>
            <person name="Sugano A."/>
            <person name="Kohara Y."/>
            <person name="Fujiyama A."/>
            <person name="Anterola A."/>
            <person name="Aoki S."/>
            <person name="Ashton N."/>
            <person name="Barbazuk W.B."/>
            <person name="Barker E."/>
            <person name="Bennetzen J."/>
            <person name="Bezanilla M."/>
            <person name="Blankenship R."/>
            <person name="Cho S.H."/>
            <person name="Dutcher S."/>
            <person name="Estelle M."/>
            <person name="Fawcett J.A."/>
            <person name="Gundlach H."/>
            <person name="Hanada K."/>
            <person name="Heyl A."/>
            <person name="Hicks K.A."/>
            <person name="Hugh J."/>
            <person name="Lohr M."/>
            <person name="Mayer K."/>
            <person name="Melkozernov A."/>
            <person name="Murata T."/>
            <person name="Nelson D."/>
            <person name="Pils B."/>
            <person name="Prigge M."/>
            <person name="Reiss B."/>
            <person name="Renner T."/>
            <person name="Rombauts S."/>
            <person name="Rushton P."/>
            <person name="Sanderfoot A."/>
            <person name="Schween G."/>
            <person name="Shiu S.-H."/>
            <person name="Stueber K."/>
            <person name="Theodoulou F.L."/>
            <person name="Tu H."/>
            <person name="Van de Peer Y."/>
            <person name="Verrier P.J."/>
            <person name="Waters E."/>
            <person name="Wood A."/>
            <person name="Yang L."/>
            <person name="Cove D."/>
            <person name="Cuming A."/>
            <person name="Hasebe M."/>
            <person name="Lucas S."/>
            <person name="Mishler D.B."/>
            <person name="Reski R."/>
            <person name="Grigoriev I."/>
            <person name="Quatrano R.S."/>
            <person name="Boore J.L."/>
        </authorList>
    </citation>
    <scope>NUCLEOTIDE SEQUENCE [LARGE SCALE GENOMIC DNA]</scope>
    <source>
        <strain evidence="3 4">cv. Gransden 2004</strain>
    </source>
</reference>
<protein>
    <recommendedName>
        <fullName evidence="5">Secreted protein</fullName>
    </recommendedName>
</protein>
<dbReference type="Proteomes" id="UP000006727">
    <property type="component" value="Chromosome 16"/>
</dbReference>
<proteinExistence type="predicted"/>
<gene>
    <name evidence="2" type="ORF">PHYPA_021020</name>
</gene>